<dbReference type="GO" id="GO:0042554">
    <property type="term" value="P:superoxide anion generation"/>
    <property type="evidence" value="ECO:0007669"/>
    <property type="project" value="Ensembl"/>
</dbReference>
<dbReference type="GO" id="GO:0050673">
    <property type="term" value="P:epithelial cell proliferation"/>
    <property type="evidence" value="ECO:0007669"/>
    <property type="project" value="Ensembl"/>
</dbReference>
<reference evidence="10 11" key="1">
    <citation type="submission" date="2016-06" db="EMBL/GenBank/DDBJ databases">
        <title>Genome of Rhinopithecus bieti.</title>
        <authorList>
            <person name="Wu"/>
            <person name="C.-I. and Zhang"/>
            <person name="Y."/>
        </authorList>
    </citation>
    <scope>NUCLEOTIDE SEQUENCE</scope>
</reference>
<dbReference type="GO" id="GO:0016176">
    <property type="term" value="F:superoxide-generating NADPH oxidase activator activity"/>
    <property type="evidence" value="ECO:0007669"/>
    <property type="project" value="Ensembl"/>
</dbReference>
<dbReference type="InterPro" id="IPR036871">
    <property type="entry name" value="PX_dom_sf"/>
</dbReference>
<evidence type="ECO:0000259" key="9">
    <source>
        <dbReference type="PROSITE" id="PS50195"/>
    </source>
</evidence>
<dbReference type="InterPro" id="IPR035757">
    <property type="entry name" value="NCF1_SH3_2"/>
</dbReference>
<dbReference type="Proteomes" id="UP000233180">
    <property type="component" value="Unassembled WGS sequence"/>
</dbReference>
<dbReference type="GO" id="GO:0043020">
    <property type="term" value="C:NADPH oxidase complex"/>
    <property type="evidence" value="ECO:0007669"/>
    <property type="project" value="Ensembl"/>
</dbReference>
<dbReference type="GO" id="GO:0016175">
    <property type="term" value="F:superoxide-generating NAD(P)H oxidase activity"/>
    <property type="evidence" value="ECO:0007669"/>
    <property type="project" value="Ensembl"/>
</dbReference>
<keyword evidence="4" id="KW-0597">Phosphoprotein</keyword>
<dbReference type="PRINTS" id="PR00498">
    <property type="entry name" value="P47PHOX"/>
</dbReference>
<dbReference type="GO" id="GO:0035091">
    <property type="term" value="F:phosphatidylinositol binding"/>
    <property type="evidence" value="ECO:0007669"/>
    <property type="project" value="Ensembl"/>
</dbReference>
<dbReference type="Pfam" id="PF08944">
    <property type="entry name" value="p47_phox_C"/>
    <property type="match status" value="1"/>
</dbReference>
<dbReference type="GO" id="GO:0050665">
    <property type="term" value="P:hydrogen peroxide biosynthetic process"/>
    <property type="evidence" value="ECO:0007669"/>
    <property type="project" value="Ensembl"/>
</dbReference>
<dbReference type="Gene3D" id="2.30.30.40">
    <property type="entry name" value="SH3 Domains"/>
    <property type="match status" value="2"/>
</dbReference>
<dbReference type="InterPro" id="IPR032136">
    <property type="entry name" value="NCF1_PBR/AIR"/>
</dbReference>
<dbReference type="SMART" id="SM00312">
    <property type="entry name" value="PX"/>
    <property type="match status" value="1"/>
</dbReference>
<dbReference type="GO" id="GO:0009898">
    <property type="term" value="C:cytoplasmic side of plasma membrane"/>
    <property type="evidence" value="ECO:0007669"/>
    <property type="project" value="Ensembl"/>
</dbReference>
<keyword evidence="5" id="KW-0677">Repeat</keyword>
<accession>A0A2K6JMI4</accession>
<proteinExistence type="predicted"/>
<dbReference type="SMART" id="SM00326">
    <property type="entry name" value="SH3"/>
    <property type="match status" value="2"/>
</dbReference>
<dbReference type="SUPFAM" id="SSF64268">
    <property type="entry name" value="PX domain"/>
    <property type="match status" value="1"/>
</dbReference>
<dbReference type="Gene3D" id="3.30.1520.10">
    <property type="entry name" value="Phox-like domain"/>
    <property type="match status" value="1"/>
</dbReference>
<evidence type="ECO:0000259" key="8">
    <source>
        <dbReference type="PROSITE" id="PS50002"/>
    </source>
</evidence>
<dbReference type="PANTHER" id="PTHR15706:SF6">
    <property type="entry name" value="NEUTROPHIL CYTOSOL FACTOR 1-RELATED"/>
    <property type="match status" value="1"/>
</dbReference>
<evidence type="ECO:0000256" key="5">
    <source>
        <dbReference type="ARBA" id="ARBA00022737"/>
    </source>
</evidence>
<dbReference type="InterPro" id="IPR036028">
    <property type="entry name" value="SH3-like_dom_sf"/>
</dbReference>
<dbReference type="InterPro" id="IPR001683">
    <property type="entry name" value="PX_dom"/>
</dbReference>
<dbReference type="GO" id="GO:0001878">
    <property type="term" value="P:response to yeast"/>
    <property type="evidence" value="ECO:0007669"/>
    <property type="project" value="Ensembl"/>
</dbReference>
<feature type="region of interest" description="Disordered" evidence="7">
    <location>
        <begin position="267"/>
        <end position="372"/>
    </location>
</feature>
<gene>
    <name evidence="10" type="primary">NCF1</name>
</gene>
<reference evidence="10" key="3">
    <citation type="submission" date="2025-09" db="UniProtKB">
        <authorList>
            <consortium name="Ensembl"/>
        </authorList>
    </citation>
    <scope>IDENTIFICATION</scope>
</reference>
<feature type="compositionally biased region" description="Basic residues" evidence="7">
    <location>
        <begin position="291"/>
        <end position="300"/>
    </location>
</feature>
<dbReference type="InterPro" id="IPR051228">
    <property type="entry name" value="NADPH_Oxidase/PX-Domain"/>
</dbReference>
<dbReference type="GO" id="GO:0006691">
    <property type="term" value="P:leukotriene metabolic process"/>
    <property type="evidence" value="ECO:0007669"/>
    <property type="project" value="Ensembl"/>
</dbReference>
<dbReference type="InterPro" id="IPR001655">
    <property type="entry name" value="P47PHOX"/>
</dbReference>
<evidence type="ECO:0000313" key="10">
    <source>
        <dbReference type="Ensembl" id="ENSRBIP00000000220.1"/>
    </source>
</evidence>
<keyword evidence="11" id="KW-1185">Reference proteome</keyword>
<name>A0A2K6JMI4_RHIBE</name>
<dbReference type="OMA" id="NSVKYMQ"/>
<dbReference type="PANTHER" id="PTHR15706">
    <property type="entry name" value="SH3 MULTIPLE DOMAIN"/>
    <property type="match status" value="1"/>
</dbReference>
<feature type="compositionally biased region" description="Low complexity" evidence="7">
    <location>
        <begin position="322"/>
        <end position="331"/>
    </location>
</feature>
<organism evidence="10 11">
    <name type="scientific">Rhinopithecus bieti</name>
    <name type="common">Black snub-nosed monkey</name>
    <name type="synonym">Pygathrix bieti</name>
    <dbReference type="NCBI Taxonomy" id="61621"/>
    <lineage>
        <taxon>Eukaryota</taxon>
        <taxon>Metazoa</taxon>
        <taxon>Chordata</taxon>
        <taxon>Craniata</taxon>
        <taxon>Vertebrata</taxon>
        <taxon>Euteleostomi</taxon>
        <taxon>Mammalia</taxon>
        <taxon>Eutheria</taxon>
        <taxon>Euarchontoglires</taxon>
        <taxon>Primates</taxon>
        <taxon>Haplorrhini</taxon>
        <taxon>Catarrhini</taxon>
        <taxon>Cercopithecidae</taxon>
        <taxon>Colobinae</taxon>
        <taxon>Rhinopithecus</taxon>
    </lineage>
</organism>
<dbReference type="GeneTree" id="ENSGT00940000160014"/>
<dbReference type="PROSITE" id="PS50002">
    <property type="entry name" value="SH3"/>
    <property type="match status" value="1"/>
</dbReference>
<dbReference type="GO" id="GO:0006954">
    <property type="term" value="P:inflammatory response"/>
    <property type="evidence" value="ECO:0007669"/>
    <property type="project" value="Ensembl"/>
</dbReference>
<dbReference type="GO" id="GO:0002679">
    <property type="term" value="P:respiratory burst involved in defense response"/>
    <property type="evidence" value="ECO:0007669"/>
    <property type="project" value="Ensembl"/>
</dbReference>
<dbReference type="InterPro" id="IPR001452">
    <property type="entry name" value="SH3_domain"/>
</dbReference>
<feature type="domain" description="PX" evidence="9">
    <location>
        <begin position="1"/>
        <end position="106"/>
    </location>
</feature>
<dbReference type="GO" id="GO:0070947">
    <property type="term" value="P:neutrophil-mediated killing of fungus"/>
    <property type="evidence" value="ECO:0007669"/>
    <property type="project" value="Ensembl"/>
</dbReference>
<dbReference type="GO" id="GO:0017124">
    <property type="term" value="F:SH3 domain binding"/>
    <property type="evidence" value="ECO:0007669"/>
    <property type="project" value="Ensembl"/>
</dbReference>
<evidence type="ECO:0000256" key="1">
    <source>
        <dbReference type="ARBA" id="ARBA00004496"/>
    </source>
</evidence>
<dbReference type="SUPFAM" id="SSF50044">
    <property type="entry name" value="SH3-domain"/>
    <property type="match status" value="2"/>
</dbReference>
<dbReference type="GO" id="GO:0070946">
    <property type="term" value="P:neutrophil-mediated killing of gram-positive bacterium"/>
    <property type="evidence" value="ECO:0007669"/>
    <property type="project" value="Ensembl"/>
</dbReference>
<evidence type="ECO:0000256" key="3">
    <source>
        <dbReference type="ARBA" id="ARBA00022490"/>
    </source>
</evidence>
<sequence>MAFPQVYMFLVKWQDLSEKVVYRRFTEIYEFHKTLKEMFPIEAGAINPENRIIPHLPAPRWFDGQRAAENRQGTLTEYCSTLMSLPTKISRCPHLLDFFKVRPDDLKLPTDNQTKKPETYLLPKDGKSTATITPAIILQAYRLPLPLREDLGHLRWLWPWGGTWVEVVQKRQSGWWFCQMKAKRGWIPASFLEPLDSPDETEDPEPNYAGEPYVAIKAYAAVEEDEVSLLVGEAVEVIHKLLDGWWVIRKDDVTGYFPSMYLQKSGQDVSQAQRQIKRGAPPRRSSIRNAHSIHQRSRKRLSQDAYRRNSVRFLQQRRRQARPSPQSPGSPLEEEPQTQRSKPQPAVPPRPSADLILNRCSESTRRKLASAV</sequence>
<protein>
    <submittedName>
        <fullName evidence="10">Neutrophil cytosolic factor 1</fullName>
    </submittedName>
</protein>
<evidence type="ECO:0000256" key="7">
    <source>
        <dbReference type="SAM" id="MobiDB-lite"/>
    </source>
</evidence>
<dbReference type="CDD" id="cd12022">
    <property type="entry name" value="SH3_p47phox_2"/>
    <property type="match status" value="1"/>
</dbReference>
<dbReference type="AlphaFoldDB" id="A0A2K6JMI4"/>
<dbReference type="Pfam" id="PF16621">
    <property type="entry name" value="NCF1_PBR_AIR"/>
    <property type="match status" value="1"/>
</dbReference>
<dbReference type="GO" id="GO:0005829">
    <property type="term" value="C:cytosol"/>
    <property type="evidence" value="ECO:0007669"/>
    <property type="project" value="Ensembl"/>
</dbReference>
<dbReference type="PROSITE" id="PS50195">
    <property type="entry name" value="PX"/>
    <property type="match status" value="1"/>
</dbReference>
<keyword evidence="3" id="KW-0963">Cytoplasm</keyword>
<evidence type="ECO:0000256" key="2">
    <source>
        <dbReference type="ARBA" id="ARBA00022443"/>
    </source>
</evidence>
<dbReference type="Pfam" id="PF00787">
    <property type="entry name" value="PX"/>
    <property type="match status" value="1"/>
</dbReference>
<dbReference type="GO" id="GO:0006612">
    <property type="term" value="P:protein targeting to membrane"/>
    <property type="evidence" value="ECO:0007669"/>
    <property type="project" value="Ensembl"/>
</dbReference>
<dbReference type="Ensembl" id="ENSRBIT00000001271.1">
    <property type="protein sequence ID" value="ENSRBIP00000000220.1"/>
    <property type="gene ID" value="ENSRBIG00000001136.1"/>
</dbReference>
<dbReference type="GO" id="GO:0006968">
    <property type="term" value="P:cellular defense response"/>
    <property type="evidence" value="ECO:0007669"/>
    <property type="project" value="Ensembl"/>
</dbReference>
<feature type="domain" description="SH3" evidence="8">
    <location>
        <begin position="208"/>
        <end position="267"/>
    </location>
</feature>
<evidence type="ECO:0000256" key="6">
    <source>
        <dbReference type="PROSITE-ProRule" id="PRU00192"/>
    </source>
</evidence>
<evidence type="ECO:0000313" key="11">
    <source>
        <dbReference type="Proteomes" id="UP000233180"/>
    </source>
</evidence>
<dbReference type="InterPro" id="IPR015039">
    <property type="entry name" value="NCF1_C"/>
</dbReference>
<keyword evidence="2 6" id="KW-0728">SH3 domain</keyword>
<evidence type="ECO:0000256" key="4">
    <source>
        <dbReference type="ARBA" id="ARBA00022553"/>
    </source>
</evidence>
<reference evidence="10" key="2">
    <citation type="submission" date="2025-08" db="UniProtKB">
        <authorList>
            <consortium name="Ensembl"/>
        </authorList>
    </citation>
    <scope>IDENTIFICATION</scope>
</reference>
<dbReference type="GO" id="GO:0043325">
    <property type="term" value="F:phosphatidylinositol-3,4-bisphosphate binding"/>
    <property type="evidence" value="ECO:0007669"/>
    <property type="project" value="Ensembl"/>
</dbReference>
<dbReference type="STRING" id="61621.ENSRBIP00000000220"/>
<comment type="subcellular location">
    <subcellularLocation>
        <location evidence="1">Cytoplasm</location>
    </subcellularLocation>
</comment>
<dbReference type="Pfam" id="PF00018">
    <property type="entry name" value="SH3_1"/>
    <property type="match status" value="1"/>
</dbReference>